<feature type="active site" description="Charge relay system; for autoendoproteolytic cleavage activity" evidence="12">
    <location>
        <position position="149"/>
    </location>
</feature>
<dbReference type="InterPro" id="IPR033177">
    <property type="entry name" value="PSD-B"/>
</dbReference>
<keyword evidence="2 12" id="KW-1003">Cell membrane</keyword>
<keyword evidence="8 12" id="KW-0594">Phospholipid biosynthesis</keyword>
<evidence type="ECO:0000256" key="12">
    <source>
        <dbReference type="HAMAP-Rule" id="MF_00662"/>
    </source>
</evidence>
<evidence type="ECO:0000256" key="2">
    <source>
        <dbReference type="ARBA" id="ARBA00022475"/>
    </source>
</evidence>
<comment type="PTM">
    <text evidence="12">Is synthesized initially as an inactive proenzyme. Formation of the active enzyme involves a self-maturation process in which the active site pyruvoyl group is generated from an internal serine residue via an autocatalytic post-translational modification. Two non-identical subunits are generated from the proenzyme in this reaction, and the pyruvate is formed at the N-terminus of the alpha chain, which is derived from the carboxyl end of the proenzyme. The autoendoproteolytic cleavage occurs by a canonical serine protease mechanism, in which the side chain hydroxyl group of the serine supplies its oxygen atom to form the C-terminus of the beta chain, while the remainder of the serine residue undergoes an oxidative deamination to produce ammonia and the pyruvoyl prosthetic group on the alpha chain. During this reaction, the Ser that is part of the protease active site of the proenzyme becomes the pyruvoyl prosthetic group, which constitutes an essential element of the active site of the mature decarboxylase.</text>
</comment>
<keyword evidence="14" id="KW-1185">Reference proteome</keyword>
<dbReference type="GO" id="GO:0004609">
    <property type="term" value="F:phosphatidylserine decarboxylase activity"/>
    <property type="evidence" value="ECO:0007669"/>
    <property type="project" value="UniProtKB-EC"/>
</dbReference>
<comment type="pathway">
    <text evidence="12">Phospholipid metabolism; phosphatidylethanolamine biosynthesis; phosphatidylethanolamine from CDP-diacylglycerol: step 2/2.</text>
</comment>
<evidence type="ECO:0000256" key="1">
    <source>
        <dbReference type="ARBA" id="ARBA00005189"/>
    </source>
</evidence>
<evidence type="ECO:0000256" key="9">
    <source>
        <dbReference type="ARBA" id="ARBA00023239"/>
    </source>
</evidence>
<evidence type="ECO:0000256" key="3">
    <source>
        <dbReference type="ARBA" id="ARBA00022516"/>
    </source>
</evidence>
<keyword evidence="11 12" id="KW-0670">Pyruvate</keyword>
<evidence type="ECO:0000256" key="11">
    <source>
        <dbReference type="ARBA" id="ARBA00023317"/>
    </source>
</evidence>
<comment type="caution">
    <text evidence="13">The sequence shown here is derived from an EMBL/GenBank/DDBJ whole genome shotgun (WGS) entry which is preliminary data.</text>
</comment>
<feature type="chain" id="PRO_5044947060" description="Phosphatidylserine decarboxylase beta chain" evidence="12">
    <location>
        <begin position="1"/>
        <end position="253"/>
    </location>
</feature>
<evidence type="ECO:0000256" key="4">
    <source>
        <dbReference type="ARBA" id="ARBA00022793"/>
    </source>
</evidence>
<evidence type="ECO:0000313" key="13">
    <source>
        <dbReference type="EMBL" id="MDM7857884.1"/>
    </source>
</evidence>
<dbReference type="HAMAP" id="MF_00662">
    <property type="entry name" value="PS_decarb_PSD_B_type1"/>
    <property type="match status" value="1"/>
</dbReference>
<comment type="function">
    <text evidence="12">Catalyzes the formation of phosphatidylethanolamine (PtdEtn) from phosphatidylserine (PtdSer).</text>
</comment>
<sequence>MNLKQKLFIFLQYALPHHGLSRLIGCLAECEAPWFKNRLISWFIKRYKIDMSLAAQEDPQQFKHFNDFFTRALKPGIRPIDAEPSSVVSPADGAISQIGTIKHGRIFQAKGQCFSVNELLGGDSLRAKTFMGGNFCTVYLSPRDYHRVHMPVTGTLKEMIYVPGRLFSVNQTTAENVPELFARNERVVCIFDTEAGPMAVVLVGAMIVASIETVWAGLVTPPKRELRSFSYTDEARQPVILEKGAELGRFKLGSTAIVLFAADAVQWQEQLGELSVVNMGQPLGFYGQNPHNAT</sequence>
<dbReference type="EMBL" id="JAUCDY010000006">
    <property type="protein sequence ID" value="MDM7857884.1"/>
    <property type="molecule type" value="Genomic_DNA"/>
</dbReference>
<dbReference type="InterPro" id="IPR033178">
    <property type="entry name" value="PSD_type1_pro"/>
</dbReference>
<evidence type="ECO:0000313" key="14">
    <source>
        <dbReference type="Proteomes" id="UP001241056"/>
    </source>
</evidence>
<dbReference type="Pfam" id="PF02666">
    <property type="entry name" value="PS_Dcarbxylase"/>
    <property type="match status" value="1"/>
</dbReference>
<keyword evidence="10 12" id="KW-1208">Phospholipid metabolism</keyword>
<keyword evidence="5 12" id="KW-0443">Lipid metabolism</keyword>
<keyword evidence="9 12" id="KW-0456">Lyase</keyword>
<feature type="active site" description="Charge relay system; for autoendoproteolytic cleavage activity" evidence="12">
    <location>
        <position position="92"/>
    </location>
</feature>
<dbReference type="RefSeq" id="WP_289410543.1">
    <property type="nucleotide sequence ID" value="NZ_JAUCDY010000006.1"/>
</dbReference>
<comment type="subcellular location">
    <subcellularLocation>
        <location evidence="12">Cell membrane</location>
        <topology evidence="12">Peripheral membrane protein</topology>
    </subcellularLocation>
</comment>
<dbReference type="Proteomes" id="UP001241056">
    <property type="component" value="Unassembled WGS sequence"/>
</dbReference>
<feature type="modified residue" description="Pyruvic acid (Ser); by autocatalysis" evidence="12">
    <location>
        <position position="254"/>
    </location>
</feature>
<feature type="active site" description="Schiff-base intermediate with substrate; via pyruvic acid; for decarboxylase activity" evidence="12">
    <location>
        <position position="254"/>
    </location>
</feature>
<proteinExistence type="inferred from homology"/>
<comment type="subunit">
    <text evidence="12">Heterodimer of a large membrane-associated beta subunit and a small pyruvoyl-containing alpha subunit.</text>
</comment>
<comment type="catalytic activity">
    <reaction evidence="12">
        <text>a 1,2-diacyl-sn-glycero-3-phospho-L-serine + H(+) = a 1,2-diacyl-sn-glycero-3-phosphoethanolamine + CO2</text>
        <dbReference type="Rhea" id="RHEA:20828"/>
        <dbReference type="ChEBI" id="CHEBI:15378"/>
        <dbReference type="ChEBI" id="CHEBI:16526"/>
        <dbReference type="ChEBI" id="CHEBI:57262"/>
        <dbReference type="ChEBI" id="CHEBI:64612"/>
        <dbReference type="EC" id="4.1.1.65"/>
    </reaction>
</comment>
<gene>
    <name evidence="13" type="primary">asd</name>
    <name evidence="12" type="synonym">psd</name>
    <name evidence="13" type="ORF">QEZ41_06275</name>
</gene>
<dbReference type="PANTHER" id="PTHR10067:SF6">
    <property type="entry name" value="PHOSPHATIDYLSERINE DECARBOXYLASE PROENZYME, MITOCHONDRIAL"/>
    <property type="match status" value="1"/>
</dbReference>
<feature type="chain" id="PRO_5044947059" description="Phosphatidylserine decarboxylase alpha chain" evidence="12">
    <location>
        <begin position="254"/>
        <end position="294"/>
    </location>
</feature>
<dbReference type="PANTHER" id="PTHR10067">
    <property type="entry name" value="PHOSPHATIDYLSERINE DECARBOXYLASE"/>
    <property type="match status" value="1"/>
</dbReference>
<dbReference type="EC" id="4.1.1.65" evidence="12"/>
<feature type="site" description="Cleavage (non-hydrolytic); by autocatalysis" evidence="12">
    <location>
        <begin position="253"/>
        <end position="254"/>
    </location>
</feature>
<organism evidence="13 14">
    <name type="scientific">Thiopseudomonas acetoxidans</name>
    <dbReference type="NCBI Taxonomy" id="3041622"/>
    <lineage>
        <taxon>Bacteria</taxon>
        <taxon>Pseudomonadati</taxon>
        <taxon>Pseudomonadota</taxon>
        <taxon>Gammaproteobacteria</taxon>
        <taxon>Pseudomonadales</taxon>
        <taxon>Pseudomonadaceae</taxon>
        <taxon>Thiopseudomonas</taxon>
    </lineage>
</organism>
<comment type="pathway">
    <text evidence="1">Lipid metabolism.</text>
</comment>
<feature type="active site" description="Charge relay system; for autoendoproteolytic cleavage activity" evidence="12">
    <location>
        <position position="254"/>
    </location>
</feature>
<keyword evidence="6 12" id="KW-0472">Membrane</keyword>
<dbReference type="NCBIfam" id="TIGR00163">
    <property type="entry name" value="PS_decarb"/>
    <property type="match status" value="1"/>
</dbReference>
<evidence type="ECO:0000256" key="5">
    <source>
        <dbReference type="ARBA" id="ARBA00023098"/>
    </source>
</evidence>
<evidence type="ECO:0000256" key="10">
    <source>
        <dbReference type="ARBA" id="ARBA00023264"/>
    </source>
</evidence>
<dbReference type="InterPro" id="IPR003817">
    <property type="entry name" value="PS_Dcarbxylase"/>
</dbReference>
<accession>A0ABT7SPF7</accession>
<evidence type="ECO:0000256" key="6">
    <source>
        <dbReference type="ARBA" id="ARBA00023136"/>
    </source>
</evidence>
<reference evidence="13 14" key="1">
    <citation type="submission" date="2023-06" db="EMBL/GenBank/DDBJ databases">
        <title>Thiopseudomonas sp. CY1220 draft genome sequence.</title>
        <authorList>
            <person name="Zhao G."/>
            <person name="An M."/>
        </authorList>
    </citation>
    <scope>NUCLEOTIDE SEQUENCE [LARGE SCALE GENOMIC DNA]</scope>
    <source>
        <strain evidence="13 14">CY1220</strain>
    </source>
</reference>
<keyword evidence="3 12" id="KW-0444">Lipid biosynthesis</keyword>
<comment type="cofactor">
    <cofactor evidence="12">
        <name>pyruvate</name>
        <dbReference type="ChEBI" id="CHEBI:15361"/>
    </cofactor>
    <text evidence="12">Binds 1 pyruvoyl group covalently per subunit.</text>
</comment>
<name>A0ABT7SPF7_9GAMM</name>
<evidence type="ECO:0000256" key="7">
    <source>
        <dbReference type="ARBA" id="ARBA00023145"/>
    </source>
</evidence>
<keyword evidence="7 12" id="KW-0865">Zymogen</keyword>
<evidence type="ECO:0000256" key="8">
    <source>
        <dbReference type="ARBA" id="ARBA00023209"/>
    </source>
</evidence>
<protein>
    <recommendedName>
        <fullName evidence="12">Phosphatidylserine decarboxylase proenzyme</fullName>
        <ecNumber evidence="12">4.1.1.65</ecNumber>
    </recommendedName>
    <component>
        <recommendedName>
            <fullName evidence="12">Phosphatidylserine decarboxylase alpha chain</fullName>
        </recommendedName>
    </component>
    <component>
        <recommendedName>
            <fullName evidence="12">Phosphatidylserine decarboxylase beta chain</fullName>
        </recommendedName>
    </component>
</protein>
<keyword evidence="4 12" id="KW-0210">Decarboxylase</keyword>
<comment type="similarity">
    <text evidence="12">Belongs to the phosphatidylserine decarboxylase family. PSD-B subfamily. Prokaryotic type I sub-subfamily.</text>
</comment>